<dbReference type="InterPro" id="IPR002922">
    <property type="entry name" value="Thi4_fam"/>
</dbReference>
<dbReference type="OMA" id="MFPRIVV"/>
<keyword evidence="9" id="KW-1185">Reference proteome</keyword>
<dbReference type="AlphaFoldDB" id="A0A163JUW2"/>
<keyword evidence="4" id="KW-0408">Iron</keyword>
<dbReference type="GO" id="GO:0046872">
    <property type="term" value="F:metal ion binding"/>
    <property type="evidence" value="ECO:0007669"/>
    <property type="project" value="UniProtKB-KW"/>
</dbReference>
<protein>
    <recommendedName>
        <fullName evidence="7">cysteine-dependent adenosine diphosphate thiazole synthase</fullName>
        <ecNumber evidence="7">2.4.2.60</ecNumber>
    </recommendedName>
</protein>
<reference evidence="8" key="1">
    <citation type="submission" date="2016-04" db="EMBL/GenBank/DDBJ databases">
        <authorList>
            <person name="Evans L.H."/>
            <person name="Alamgir A."/>
            <person name="Owens N."/>
            <person name="Weber N.D."/>
            <person name="Virtaneva K."/>
            <person name="Barbian K."/>
            <person name="Babar A."/>
            <person name="Rosenke K."/>
        </authorList>
    </citation>
    <scope>NUCLEOTIDE SEQUENCE [LARGE SCALE GENOMIC DNA]</scope>
    <source>
        <strain evidence="8">CBS 101.48</strain>
    </source>
</reference>
<accession>A0A163JUW2</accession>
<evidence type="ECO:0000313" key="8">
    <source>
        <dbReference type="EMBL" id="SAM02163.1"/>
    </source>
</evidence>
<dbReference type="GO" id="GO:0160205">
    <property type="term" value="F:cysteine-dependent adenosine diphosphate thiazole synthase activity"/>
    <property type="evidence" value="ECO:0007669"/>
    <property type="project" value="UniProtKB-EC"/>
</dbReference>
<evidence type="ECO:0000256" key="7">
    <source>
        <dbReference type="ARBA" id="ARBA00067041"/>
    </source>
</evidence>
<evidence type="ECO:0000256" key="6">
    <source>
        <dbReference type="ARBA" id="ARBA00052768"/>
    </source>
</evidence>
<sequence>MTTTTSTYTATNGDAFRLVGQDYTPALTVADFDNYNFKPIRESQVNREMVSRYMTDMLDYAETDVIIVGCGSAGLSCAWELTKDPKIKVAIIEQSVSPGGGCWLGGQLFSAMVVRKPAHTFLEDVGVPFDELDDYVVVKHAALFTSTIMSKLLARPNVKLFNATAVEDLIVKDKKVAGVVTNWALVTMNHDTQSCMDPNVMECKVVVSGCGHDGPMGASGVKRLESIGLVEPLKGMHCLDMNRAENDIVKFTREVVPGMVVCGMEVSELDGAPRMGPTFGAMLISGQKAAYAARASLERQANAGSAAQKISA</sequence>
<dbReference type="EC" id="2.4.2.60" evidence="7"/>
<dbReference type="FunFam" id="3.50.50.60:FF:000070">
    <property type="entry name" value="Thiamine thiazole synthase, chloroplastic"/>
    <property type="match status" value="1"/>
</dbReference>
<dbReference type="EMBL" id="LT553674">
    <property type="protein sequence ID" value="SAM02163.1"/>
    <property type="molecule type" value="Genomic_DNA"/>
</dbReference>
<evidence type="ECO:0000256" key="4">
    <source>
        <dbReference type="ARBA" id="ARBA00023004"/>
    </source>
</evidence>
<keyword evidence="3" id="KW-0784">Thiamine biosynthesis</keyword>
<dbReference type="Gene3D" id="3.50.50.60">
    <property type="entry name" value="FAD/NAD(P)-binding domain"/>
    <property type="match status" value="1"/>
</dbReference>
<dbReference type="SUPFAM" id="SSF51905">
    <property type="entry name" value="FAD/NAD(P)-binding domain"/>
    <property type="match status" value="1"/>
</dbReference>
<keyword evidence="1" id="KW-0808">Transferase</keyword>
<proteinExistence type="predicted"/>
<evidence type="ECO:0000256" key="3">
    <source>
        <dbReference type="ARBA" id="ARBA00022977"/>
    </source>
</evidence>
<gene>
    <name evidence="8" type="primary">ABSGL_07926.1 scaffold 9181</name>
</gene>
<dbReference type="PANTHER" id="PTHR43422:SF3">
    <property type="entry name" value="THIAMINE THIAZOLE SYNTHASE"/>
    <property type="match status" value="1"/>
</dbReference>
<dbReference type="NCBIfam" id="TIGR00292">
    <property type="entry name" value="sulfide-dependent adenosine diphosphate thiazole synthase"/>
    <property type="match status" value="1"/>
</dbReference>
<keyword evidence="2" id="KW-0479">Metal-binding</keyword>
<dbReference type="InterPro" id="IPR036188">
    <property type="entry name" value="FAD/NAD-bd_sf"/>
</dbReference>
<dbReference type="FunCoup" id="A0A163JUW2">
    <property type="interactions" value="676"/>
</dbReference>
<dbReference type="GO" id="GO:0005737">
    <property type="term" value="C:cytoplasm"/>
    <property type="evidence" value="ECO:0007669"/>
    <property type="project" value="UniProtKB-ARBA"/>
</dbReference>
<dbReference type="STRING" id="4829.A0A163JUW2"/>
<evidence type="ECO:0000256" key="1">
    <source>
        <dbReference type="ARBA" id="ARBA00022679"/>
    </source>
</evidence>
<dbReference type="Proteomes" id="UP000078561">
    <property type="component" value="Unassembled WGS sequence"/>
</dbReference>
<evidence type="ECO:0000256" key="2">
    <source>
        <dbReference type="ARBA" id="ARBA00022723"/>
    </source>
</evidence>
<evidence type="ECO:0000256" key="5">
    <source>
        <dbReference type="ARBA" id="ARBA00023027"/>
    </source>
</evidence>
<dbReference type="PANTHER" id="PTHR43422">
    <property type="entry name" value="THIAMINE THIAZOLE SYNTHASE"/>
    <property type="match status" value="1"/>
</dbReference>
<dbReference type="Gene3D" id="6.10.250.2840">
    <property type="match status" value="1"/>
</dbReference>
<dbReference type="OrthoDB" id="410463at2759"/>
<comment type="catalytic activity">
    <reaction evidence="6">
        <text>[ADP-thiazole synthase]-L-cysteine + glycine + NAD(+) = [ADP-thiazole synthase]-dehydroalanine + ADP-5-ethyl-4-methylthiazole-2-carboxylate + nicotinamide + 3 H2O + 2 H(+)</text>
        <dbReference type="Rhea" id="RHEA:55708"/>
        <dbReference type="Rhea" id="RHEA-COMP:14264"/>
        <dbReference type="Rhea" id="RHEA-COMP:14265"/>
        <dbReference type="ChEBI" id="CHEBI:15377"/>
        <dbReference type="ChEBI" id="CHEBI:15378"/>
        <dbReference type="ChEBI" id="CHEBI:17154"/>
        <dbReference type="ChEBI" id="CHEBI:29950"/>
        <dbReference type="ChEBI" id="CHEBI:57305"/>
        <dbReference type="ChEBI" id="CHEBI:57540"/>
        <dbReference type="ChEBI" id="CHEBI:90873"/>
        <dbReference type="ChEBI" id="CHEBI:139151"/>
        <dbReference type="EC" id="2.4.2.60"/>
    </reaction>
</comment>
<evidence type="ECO:0000313" key="9">
    <source>
        <dbReference type="Proteomes" id="UP000078561"/>
    </source>
</evidence>
<name>A0A163JUW2_ABSGL</name>
<dbReference type="InParanoid" id="A0A163JUW2"/>
<dbReference type="Pfam" id="PF01946">
    <property type="entry name" value="Thi4"/>
    <property type="match status" value="1"/>
</dbReference>
<keyword evidence="5" id="KW-0520">NAD</keyword>
<organism evidence="8">
    <name type="scientific">Absidia glauca</name>
    <name type="common">Pin mould</name>
    <dbReference type="NCBI Taxonomy" id="4829"/>
    <lineage>
        <taxon>Eukaryota</taxon>
        <taxon>Fungi</taxon>
        <taxon>Fungi incertae sedis</taxon>
        <taxon>Mucoromycota</taxon>
        <taxon>Mucoromycotina</taxon>
        <taxon>Mucoromycetes</taxon>
        <taxon>Mucorales</taxon>
        <taxon>Cunninghamellaceae</taxon>
        <taxon>Absidia</taxon>
    </lineage>
</organism>
<dbReference type="GO" id="GO:0009228">
    <property type="term" value="P:thiamine biosynthetic process"/>
    <property type="evidence" value="ECO:0007669"/>
    <property type="project" value="UniProtKB-KW"/>
</dbReference>